<feature type="region of interest" description="Disordered" evidence="1">
    <location>
        <begin position="360"/>
        <end position="385"/>
    </location>
</feature>
<dbReference type="Proteomes" id="UP000682843">
    <property type="component" value="Chromosome"/>
</dbReference>
<reference evidence="2 3" key="1">
    <citation type="submission" date="2019-02" db="EMBL/GenBank/DDBJ databases">
        <title>Emended description of the genus Rhodopseudomonas and description of Rhodopseudomonas albus sp. nov., a non-phototrophic, heavy-metal-tolerant bacterium isolated from garden soil.</title>
        <authorList>
            <person name="Bao Z."/>
            <person name="Cao W.W."/>
            <person name="Sato Y."/>
            <person name="Nishizawa T."/>
            <person name="Zhao J."/>
            <person name="Guo Y."/>
            <person name="Ohta H."/>
        </authorList>
    </citation>
    <scope>NUCLEOTIDE SEQUENCE [LARGE SCALE GENOMIC DNA]</scope>
    <source>
        <strain evidence="2 3">SK50-23</strain>
    </source>
</reference>
<dbReference type="Gene3D" id="3.40.50.11190">
    <property type="match status" value="1"/>
</dbReference>
<dbReference type="InterPro" id="IPR020023">
    <property type="entry name" value="PseG"/>
</dbReference>
<organism evidence="2 3">
    <name type="scientific">Tardiphaga alba</name>
    <dbReference type="NCBI Taxonomy" id="340268"/>
    <lineage>
        <taxon>Bacteria</taxon>
        <taxon>Pseudomonadati</taxon>
        <taxon>Pseudomonadota</taxon>
        <taxon>Alphaproteobacteria</taxon>
        <taxon>Hyphomicrobiales</taxon>
        <taxon>Nitrobacteraceae</taxon>
        <taxon>Tardiphaga</taxon>
    </lineage>
</organism>
<keyword evidence="2" id="KW-0378">Hydrolase</keyword>
<dbReference type="NCBIfam" id="TIGR03590">
    <property type="entry name" value="PseG"/>
    <property type="match status" value="1"/>
</dbReference>
<proteinExistence type="predicted"/>
<name>A0ABX8A5U7_9BRAD</name>
<protein>
    <submittedName>
        <fullName evidence="2">UDP-2,4-diacetamido-2,4, 6-trideoxy-beta-L-altropyranose hydrolase</fullName>
        <ecNumber evidence="2">3.6.1.57</ecNumber>
    </submittedName>
</protein>
<gene>
    <name evidence="2" type="primary">pseG</name>
    <name evidence="2" type="ORF">RPMA_09850</name>
</gene>
<keyword evidence="3" id="KW-1185">Reference proteome</keyword>
<evidence type="ECO:0000313" key="3">
    <source>
        <dbReference type="Proteomes" id="UP000682843"/>
    </source>
</evidence>
<evidence type="ECO:0000313" key="2">
    <source>
        <dbReference type="EMBL" id="QUS39106.1"/>
    </source>
</evidence>
<dbReference type="EMBL" id="CP036498">
    <property type="protein sequence ID" value="QUS39106.1"/>
    <property type="molecule type" value="Genomic_DNA"/>
</dbReference>
<accession>A0ABX8A5U7</accession>
<dbReference type="EC" id="3.6.1.57" evidence="2"/>
<sequence length="385" mass="41248">MPANIIFRCDASPKVGAGHVMRCLTAAEAFSWAGWTCGFSVNAEAIDTLPALRTSGYRVEIDENERILLNAAHTVVIDNYALDAHYERRLRTDDRQVIVFDDLQTETHACDILLDPTPGRVEGDYSSAIDTDTTYLLGAKYALISSRWRACARTATERLARPIPASRILVSMGATDPSNATGQVLAALKIANLDVHIDIVLGSNAPHLKSIQSSICSAIALHIDPPDLPTIAASADFAIGAAGTSSFERAILGLPAILLQTADNQKFIADAFSNTGAALTLPSKLLNDSTLFAARIAAFAMNRTVRAAMSRAAATMTDGRGASRLLLAVATQAHSRKGGAVRLRLAEPIDRDWLLDLQHQPKTRKFSNNSAPPPRSSTPNGLPML</sequence>
<dbReference type="GO" id="GO:0016787">
    <property type="term" value="F:hydrolase activity"/>
    <property type="evidence" value="ECO:0007669"/>
    <property type="project" value="UniProtKB-KW"/>
</dbReference>
<dbReference type="Gene3D" id="3.40.50.2000">
    <property type="entry name" value="Glycogen Phosphorylase B"/>
    <property type="match status" value="1"/>
</dbReference>
<dbReference type="SUPFAM" id="SSF53756">
    <property type="entry name" value="UDP-Glycosyltransferase/glycogen phosphorylase"/>
    <property type="match status" value="1"/>
</dbReference>
<evidence type="ECO:0000256" key="1">
    <source>
        <dbReference type="SAM" id="MobiDB-lite"/>
    </source>
</evidence>